<organism evidence="2 3">
    <name type="scientific">Lentinus brumalis</name>
    <dbReference type="NCBI Taxonomy" id="2498619"/>
    <lineage>
        <taxon>Eukaryota</taxon>
        <taxon>Fungi</taxon>
        <taxon>Dikarya</taxon>
        <taxon>Basidiomycota</taxon>
        <taxon>Agaricomycotina</taxon>
        <taxon>Agaricomycetes</taxon>
        <taxon>Polyporales</taxon>
        <taxon>Polyporaceae</taxon>
        <taxon>Lentinus</taxon>
    </lineage>
</organism>
<name>A0A371CRS1_9APHY</name>
<accession>A0A371CRS1</accession>
<dbReference type="Proteomes" id="UP000256964">
    <property type="component" value="Unassembled WGS sequence"/>
</dbReference>
<gene>
    <name evidence="2" type="ORF">OH76DRAFT_1422171</name>
</gene>
<feature type="compositionally biased region" description="Low complexity" evidence="1">
    <location>
        <begin position="346"/>
        <end position="360"/>
    </location>
</feature>
<feature type="region of interest" description="Disordered" evidence="1">
    <location>
        <begin position="610"/>
        <end position="635"/>
    </location>
</feature>
<dbReference type="OrthoDB" id="2757639at2759"/>
<evidence type="ECO:0000313" key="3">
    <source>
        <dbReference type="Proteomes" id="UP000256964"/>
    </source>
</evidence>
<protein>
    <submittedName>
        <fullName evidence="2">Uncharacterized protein</fullName>
    </submittedName>
</protein>
<proteinExistence type="predicted"/>
<dbReference type="STRING" id="139420.A0A371CRS1"/>
<evidence type="ECO:0000313" key="2">
    <source>
        <dbReference type="EMBL" id="RDX42995.1"/>
    </source>
</evidence>
<sequence>MASSPPAAQFESFFPAESDVRHDIALLSYLLANVKSTQDVGDDARESKKAKSDPLRTWNHLAFILTPGEGSDPLGNRVVAVTGQVENGALTAAVVTRDVLSPPAQTSQFAIAQVVSHGKAGRDLLLHYDSTSIDVPFSQHVSDVFSILKYLFSPNRGVSGASPGTARIYRTTAFTLFISRRCYRTLRARVLQGTRLWRRHPLELIHDWYTAEPRELAAKQFALNSSLRPLLAVHAIHPDTPSESKEGSPLAYTISTDSAGKWVRMLRKFLMGMLDAYRAEAAWTTDSAQDLYEMLLILHNALAVGIVHHLIAGTPDLAEHLDSKRFARPRDAGHHLLEDAIVNPNPDSSPDTSATTASAAGEDEGGEDRPDDPTMSVTCYLQTLCIAYEAADFYTSYGQRMASQRMQLQAYTISCKPAIPDVTAATVREFASRFVDRFSFADTTVDAAFETLALSLEKKPFGAAEHPEAILMALACSSLSGTVAVEGLDSEDAAIQFMFRTTRVPVGVSERCCFCCHKLAELLKQRAGVDFVLPGQGTHSTIVPWIPPPGLPPDVLVELRVILLWVLHSTIETVLDDIHSAQTSSADPMSPAEAHPLHKSADFRARRFTLTPDNSPVIPPSDPNPDGGSTDDFSL</sequence>
<reference evidence="2 3" key="1">
    <citation type="journal article" date="2018" name="Biotechnol. Biofuels">
        <title>Integrative visual omics of the white-rot fungus Polyporus brumalis exposes the biotechnological potential of its oxidative enzymes for delignifying raw plant biomass.</title>
        <authorList>
            <person name="Miyauchi S."/>
            <person name="Rancon A."/>
            <person name="Drula E."/>
            <person name="Hage H."/>
            <person name="Chaduli D."/>
            <person name="Favel A."/>
            <person name="Grisel S."/>
            <person name="Henrissat B."/>
            <person name="Herpoel-Gimbert I."/>
            <person name="Ruiz-Duenas F.J."/>
            <person name="Chevret D."/>
            <person name="Hainaut M."/>
            <person name="Lin J."/>
            <person name="Wang M."/>
            <person name="Pangilinan J."/>
            <person name="Lipzen A."/>
            <person name="Lesage-Meessen L."/>
            <person name="Navarro D."/>
            <person name="Riley R."/>
            <person name="Grigoriev I.V."/>
            <person name="Zhou S."/>
            <person name="Raouche S."/>
            <person name="Rosso M.N."/>
        </authorList>
    </citation>
    <scope>NUCLEOTIDE SEQUENCE [LARGE SCALE GENOMIC DNA]</scope>
    <source>
        <strain evidence="2 3">BRFM 1820</strain>
    </source>
</reference>
<evidence type="ECO:0000256" key="1">
    <source>
        <dbReference type="SAM" id="MobiDB-lite"/>
    </source>
</evidence>
<keyword evidence="3" id="KW-1185">Reference proteome</keyword>
<dbReference type="AlphaFoldDB" id="A0A371CRS1"/>
<dbReference type="EMBL" id="KZ857472">
    <property type="protein sequence ID" value="RDX42995.1"/>
    <property type="molecule type" value="Genomic_DNA"/>
</dbReference>
<feature type="region of interest" description="Disordered" evidence="1">
    <location>
        <begin position="340"/>
        <end position="373"/>
    </location>
</feature>